<feature type="coiled-coil region" evidence="1">
    <location>
        <begin position="274"/>
        <end position="374"/>
    </location>
</feature>
<feature type="region of interest" description="Disordered" evidence="2">
    <location>
        <begin position="1"/>
        <end position="56"/>
    </location>
</feature>
<feature type="compositionally biased region" description="Polar residues" evidence="2">
    <location>
        <begin position="10"/>
        <end position="22"/>
    </location>
</feature>
<keyword evidence="1" id="KW-0175">Coiled coil</keyword>
<feature type="coiled-coil region" evidence="1">
    <location>
        <begin position="197"/>
        <end position="243"/>
    </location>
</feature>
<dbReference type="PANTHER" id="PTHR31543:SF1">
    <property type="entry name" value="HECT DOMAIN-CONTAINING PROTEIN"/>
    <property type="match status" value="1"/>
</dbReference>
<dbReference type="GO" id="GO:0031514">
    <property type="term" value="C:motile cilium"/>
    <property type="evidence" value="ECO:0007669"/>
    <property type="project" value="InterPro"/>
</dbReference>
<dbReference type="GO" id="GO:0031267">
    <property type="term" value="F:small GTPase binding"/>
    <property type="evidence" value="ECO:0007669"/>
    <property type="project" value="InterPro"/>
</dbReference>
<reference evidence="4" key="1">
    <citation type="journal article" date="2011" name="PLoS Biol.">
        <title>Gene gain and loss during evolution of obligate parasitism in the white rust pathogen of Arabidopsis thaliana.</title>
        <authorList>
            <person name="Kemen E."/>
            <person name="Gardiner A."/>
            <person name="Schultz-Larsen T."/>
            <person name="Kemen A.C."/>
            <person name="Balmuth A.L."/>
            <person name="Robert-Seilaniantz A."/>
            <person name="Bailey K."/>
            <person name="Holub E."/>
            <person name="Studholme D.J."/>
            <person name="Maclean D."/>
            <person name="Jones J.D."/>
        </authorList>
    </citation>
    <scope>NUCLEOTIDE SEQUENCE</scope>
</reference>
<evidence type="ECO:0000259" key="3">
    <source>
        <dbReference type="Pfam" id="PF13851"/>
    </source>
</evidence>
<dbReference type="GO" id="GO:0005794">
    <property type="term" value="C:Golgi apparatus"/>
    <property type="evidence" value="ECO:0007669"/>
    <property type="project" value="TreeGrafter"/>
</dbReference>
<sequence length="508" mass="60090">MLVTARGLSTDLTDLNKPTHNLPSHPMAPKKAKAKAKSGKSKRTAANDSSPGAQDTAERLALIEQAKEMTQLIKMEESAFNEFQQQRERINYFWIVERKNLEEQTAQLRNKERDRQEKEEKYQFEIKRIKHLLHEQHQEISEMKQGELSLQSTQEAHRETTYEIKADNRHLQTEGKMSDSAHYEYMKSLTHEQDRKISELRHQYERYAKDIQQKYERKRKVVRDRLEAQRKADTQQIEERKNLHIGQLMSAHEKAFREIKNYYNDITHNNLDLIKSLKEQVADLKKKEAQDEKLMFEISQENKRMSEPLKRALQDVEALRKRYQQYQRDKSVLRDTKAELLVLEEQFATRSWEYEVLTQRLLQVGKEYQDLKNALQNTIYDVQRRNGFKNLMLEKQMSALKDTLDLKSAEMQELMSHGKLDPENVDFKGDLDDVIQSKRQTRYELEQHSIKISAMHKALAETVEAKLMEYGLTLVDLEYDVKGATKKSEIYERDSLSQITLKPFQHDD</sequence>
<evidence type="ECO:0000256" key="2">
    <source>
        <dbReference type="SAM" id="MobiDB-lite"/>
    </source>
</evidence>
<evidence type="ECO:0000313" key="4">
    <source>
        <dbReference type="EMBL" id="CCA20860.1"/>
    </source>
</evidence>
<reference evidence="4" key="2">
    <citation type="submission" date="2011-02" db="EMBL/GenBank/DDBJ databases">
        <authorList>
            <person name="MacLean D."/>
        </authorList>
    </citation>
    <scope>NUCLEOTIDE SEQUENCE</scope>
</reference>
<evidence type="ECO:0000256" key="1">
    <source>
        <dbReference type="SAM" id="Coils"/>
    </source>
</evidence>
<dbReference type="PANTHER" id="PTHR31543">
    <property type="entry name" value="DYNEIN REGULATORY COMPLEX SUBUNIT 4"/>
    <property type="match status" value="1"/>
</dbReference>
<proteinExistence type="predicted"/>
<protein>
    <submittedName>
        <fullName evidence="4">Uncharacterized protein AlNc14C105G6190</fullName>
    </submittedName>
</protein>
<dbReference type="GO" id="GO:0005874">
    <property type="term" value="C:microtubule"/>
    <property type="evidence" value="ECO:0007669"/>
    <property type="project" value="TreeGrafter"/>
</dbReference>
<accession>F0WHY3</accession>
<gene>
    <name evidence="4" type="primary">AlNc14C105G6190</name>
    <name evidence="4" type="ORF">ALNC14_070030</name>
</gene>
<feature type="compositionally biased region" description="Basic residues" evidence="2">
    <location>
        <begin position="28"/>
        <end position="43"/>
    </location>
</feature>
<dbReference type="HOGENOM" id="CLU_045343_0_0_1"/>
<feature type="coiled-coil region" evidence="1">
    <location>
        <begin position="98"/>
        <end position="128"/>
    </location>
</feature>
<organism evidence="4">
    <name type="scientific">Albugo laibachii Nc14</name>
    <dbReference type="NCBI Taxonomy" id="890382"/>
    <lineage>
        <taxon>Eukaryota</taxon>
        <taxon>Sar</taxon>
        <taxon>Stramenopiles</taxon>
        <taxon>Oomycota</taxon>
        <taxon>Peronosporomycetes</taxon>
        <taxon>Albuginales</taxon>
        <taxon>Albuginaceae</taxon>
        <taxon>Albugo</taxon>
    </lineage>
</organism>
<feature type="domain" description="Growth arrest-specific protein 8" evidence="3">
    <location>
        <begin position="247"/>
        <end position="441"/>
    </location>
</feature>
<name>F0WHY3_9STRA</name>
<dbReference type="GO" id="GO:0008017">
    <property type="term" value="F:microtubule binding"/>
    <property type="evidence" value="ECO:0007669"/>
    <property type="project" value="InterPro"/>
</dbReference>
<dbReference type="EMBL" id="FR824150">
    <property type="protein sequence ID" value="CCA20860.1"/>
    <property type="molecule type" value="Genomic_DNA"/>
</dbReference>
<dbReference type="InterPro" id="IPR039308">
    <property type="entry name" value="GAS8"/>
</dbReference>
<dbReference type="AlphaFoldDB" id="F0WHY3"/>
<dbReference type="Pfam" id="PF13851">
    <property type="entry name" value="GAS"/>
    <property type="match status" value="1"/>
</dbReference>
<dbReference type="GO" id="GO:0048870">
    <property type="term" value="P:cell motility"/>
    <property type="evidence" value="ECO:0007669"/>
    <property type="project" value="InterPro"/>
</dbReference>
<dbReference type="InterPro" id="IPR025593">
    <property type="entry name" value="GAS8_dom"/>
</dbReference>